<reference evidence="3" key="1">
    <citation type="journal article" date="2010" name="Mol. Biosyst.">
        <title>Complete genome sequence and comparative analysis of Shewanella violacea, a psychrophilic and piezophilic bacterium from deep sea floor sediments.</title>
        <authorList>
            <person name="Aono E."/>
            <person name="Baba T."/>
            <person name="Ara T."/>
            <person name="Nishi T."/>
            <person name="Nakamichi T."/>
            <person name="Inamoto E."/>
            <person name="Toyonaga H."/>
            <person name="Hasegawa M."/>
            <person name="Takai Y."/>
            <person name="Okumura Y."/>
            <person name="Baba M."/>
            <person name="Tomita M."/>
            <person name="Kato C."/>
            <person name="Oshima T."/>
            <person name="Nakasone K."/>
            <person name="Mori H."/>
        </authorList>
    </citation>
    <scope>NUCLEOTIDE SEQUENCE [LARGE SCALE GENOMIC DNA]</scope>
    <source>
        <strain evidence="3">JCM 10179 / CIP 106290 / LMG 19151 / DSS12</strain>
    </source>
</reference>
<accession>D4ZLY3</accession>
<evidence type="ECO:0000313" key="2">
    <source>
        <dbReference type="EMBL" id="BAJ02682.1"/>
    </source>
</evidence>
<gene>
    <name evidence="2" type="ordered locus">SVI_2711</name>
</gene>
<feature type="region of interest" description="Disordered" evidence="1">
    <location>
        <begin position="132"/>
        <end position="170"/>
    </location>
</feature>
<dbReference type="Proteomes" id="UP000002350">
    <property type="component" value="Chromosome"/>
</dbReference>
<name>D4ZLY3_SHEVD</name>
<dbReference type="EMBL" id="AP011177">
    <property type="protein sequence ID" value="BAJ02682.1"/>
    <property type="molecule type" value="Genomic_DNA"/>
</dbReference>
<feature type="compositionally biased region" description="Basic and acidic residues" evidence="1">
    <location>
        <begin position="160"/>
        <end position="170"/>
    </location>
</feature>
<dbReference type="AlphaFoldDB" id="D4ZLY3"/>
<organism evidence="2 3">
    <name type="scientific">Shewanella violacea (strain JCM 10179 / CIP 106290 / LMG 19151 / DSS12)</name>
    <dbReference type="NCBI Taxonomy" id="637905"/>
    <lineage>
        <taxon>Bacteria</taxon>
        <taxon>Pseudomonadati</taxon>
        <taxon>Pseudomonadota</taxon>
        <taxon>Gammaproteobacteria</taxon>
        <taxon>Alteromonadales</taxon>
        <taxon>Shewanellaceae</taxon>
        <taxon>Shewanella</taxon>
    </lineage>
</organism>
<feature type="region of interest" description="Disordered" evidence="1">
    <location>
        <begin position="1"/>
        <end position="23"/>
    </location>
</feature>
<sequence>MRSNKSQNNKDKHDKNNKHKRDEVSMLTLETTIEKTCLIGLTYFSAEGEMLKQSLLAGKVSSCDAEKGIGIALFEKESSSQGSKQFLIPTDLSCWFTAPKGKFHTSVDGVTVTDPNYLITWDIYQTRSYKQEPAEGEAYKPVSDKQSDQQGDEQMQWWEWKPRTEQPKVG</sequence>
<dbReference type="RefSeq" id="WP_013051982.1">
    <property type="nucleotide sequence ID" value="NC_014012.1"/>
</dbReference>
<keyword evidence="3" id="KW-1185">Reference proteome</keyword>
<protein>
    <submittedName>
        <fullName evidence="2">Uncharacterized protein</fullName>
    </submittedName>
</protein>
<dbReference type="STRING" id="637905.SVI_2711"/>
<feature type="compositionally biased region" description="Basic and acidic residues" evidence="1">
    <location>
        <begin position="8"/>
        <end position="23"/>
    </location>
</feature>
<dbReference type="KEGG" id="svo:SVI_2711"/>
<evidence type="ECO:0000313" key="3">
    <source>
        <dbReference type="Proteomes" id="UP000002350"/>
    </source>
</evidence>
<evidence type="ECO:0000256" key="1">
    <source>
        <dbReference type="SAM" id="MobiDB-lite"/>
    </source>
</evidence>
<dbReference type="eggNOG" id="ENOG5033244">
    <property type="taxonomic scope" value="Bacteria"/>
</dbReference>
<proteinExistence type="predicted"/>
<dbReference type="HOGENOM" id="CLU_1766140_0_0_6"/>